<proteinExistence type="predicted"/>
<feature type="region of interest" description="Disordered" evidence="2">
    <location>
        <begin position="207"/>
        <end position="275"/>
    </location>
</feature>
<name>A0A1Q3EMD1_LENED</name>
<evidence type="ECO:0000313" key="4">
    <source>
        <dbReference type="Proteomes" id="UP000188533"/>
    </source>
</evidence>
<dbReference type="AlphaFoldDB" id="A0A1Q3EMD1"/>
<evidence type="ECO:0000313" key="3">
    <source>
        <dbReference type="EMBL" id="GAW08368.1"/>
    </source>
</evidence>
<keyword evidence="1" id="KW-0175">Coiled coil</keyword>
<dbReference type="Pfam" id="PF10146">
    <property type="entry name" value="zf-C4H2"/>
    <property type="match status" value="1"/>
</dbReference>
<organism evidence="3 4">
    <name type="scientific">Lentinula edodes</name>
    <name type="common">Shiitake mushroom</name>
    <name type="synonym">Lentinus edodes</name>
    <dbReference type="NCBI Taxonomy" id="5353"/>
    <lineage>
        <taxon>Eukaryota</taxon>
        <taxon>Fungi</taxon>
        <taxon>Dikarya</taxon>
        <taxon>Basidiomycota</taxon>
        <taxon>Agaricomycotina</taxon>
        <taxon>Agaricomycetes</taxon>
        <taxon>Agaricomycetidae</taxon>
        <taxon>Agaricales</taxon>
        <taxon>Marasmiineae</taxon>
        <taxon>Omphalotaceae</taxon>
        <taxon>Lentinula</taxon>
    </lineage>
</organism>
<dbReference type="EMBL" id="BDGU01000629">
    <property type="protein sequence ID" value="GAW08368.1"/>
    <property type="molecule type" value="Genomic_DNA"/>
</dbReference>
<dbReference type="InterPro" id="IPR018482">
    <property type="entry name" value="Znf-C4H2"/>
</dbReference>
<evidence type="ECO:0000256" key="1">
    <source>
        <dbReference type="SAM" id="Coils"/>
    </source>
</evidence>
<evidence type="ECO:0000256" key="2">
    <source>
        <dbReference type="SAM" id="MobiDB-lite"/>
    </source>
</evidence>
<gene>
    <name evidence="3" type="ORF">LENED_010424</name>
</gene>
<feature type="compositionally biased region" description="Low complexity" evidence="2">
    <location>
        <begin position="246"/>
        <end position="275"/>
    </location>
</feature>
<feature type="coiled-coil region" evidence="1">
    <location>
        <begin position="104"/>
        <end position="138"/>
    </location>
</feature>
<dbReference type="GO" id="GO:0005634">
    <property type="term" value="C:nucleus"/>
    <property type="evidence" value="ECO:0007669"/>
    <property type="project" value="TreeGrafter"/>
</dbReference>
<sequence length="352" mass="37450">MASNSDAAANTIVPTATSKTPVPLAVSTSVVPSSISTSTAVAAANGSGSAGSSTGAGTGSTAPLVATGDWTRDLVHLAKTAELKKHALTLQLHTAHILSAHAALEQKSKSIQDVKEQRNKLESERTRLLTALRQVNEDRDKADLLEGDLERESTTLRHQILALSDGEYAVAKADVDRLRAELGQPALPSLQTMLDEKASTYLTERRLNGNGSASSHVASTSPAVPSTIPTATPTSFRNTFPPPSSTPSSAPASSSTNANKKRPASSSIDASSSGDAGLDNGMHIGILSREERGWWRECQFHTYFRKSLLPLHQVFFAEIAREKGTPEVEKVEKHLKVSCQLFGTHYGAYTNQ</sequence>
<keyword evidence="4" id="KW-1185">Reference proteome</keyword>
<protein>
    <submittedName>
        <fullName evidence="3">Uncharacterized protein</fullName>
    </submittedName>
</protein>
<reference evidence="3 4" key="2">
    <citation type="submission" date="2017-02" db="EMBL/GenBank/DDBJ databases">
        <title>A genome survey and senescence transcriptome analysis in Lentinula edodes.</title>
        <authorList>
            <person name="Sakamoto Y."/>
            <person name="Nakade K."/>
            <person name="Sato S."/>
            <person name="Yoshida Y."/>
            <person name="Miyazaki K."/>
            <person name="Natsume S."/>
            <person name="Konno N."/>
        </authorList>
    </citation>
    <scope>NUCLEOTIDE SEQUENCE [LARGE SCALE GENOMIC DNA]</scope>
    <source>
        <strain evidence="3 4">NBRC 111202</strain>
    </source>
</reference>
<dbReference type="Proteomes" id="UP000188533">
    <property type="component" value="Unassembled WGS sequence"/>
</dbReference>
<accession>A0A1Q3EMD1</accession>
<comment type="caution">
    <text evidence="3">The sequence shown here is derived from an EMBL/GenBank/DDBJ whole genome shotgun (WGS) entry which is preliminary data.</text>
</comment>
<dbReference type="PANTHER" id="PTHR31058">
    <property type="entry name" value="ZINC FINGER C4H2 DOMAIN-CONTAINING PROTEIN"/>
    <property type="match status" value="1"/>
</dbReference>
<dbReference type="PANTHER" id="PTHR31058:SF2">
    <property type="entry name" value="ZINC FINGER C4H2 DOMAIN-CONTAINING PROTEIN"/>
    <property type="match status" value="1"/>
</dbReference>
<reference evidence="3 4" key="1">
    <citation type="submission" date="2016-08" db="EMBL/GenBank/DDBJ databases">
        <authorList>
            <consortium name="Lentinula edodes genome sequencing consortium"/>
            <person name="Sakamoto Y."/>
            <person name="Nakade K."/>
            <person name="Sato S."/>
            <person name="Yoshida Y."/>
            <person name="Miyazaki K."/>
            <person name="Natsume S."/>
            <person name="Konno N."/>
        </authorList>
    </citation>
    <scope>NUCLEOTIDE SEQUENCE [LARGE SCALE GENOMIC DNA]</scope>
    <source>
        <strain evidence="3 4">NBRC 111202</strain>
    </source>
</reference>
<feature type="compositionally biased region" description="Polar residues" evidence="2">
    <location>
        <begin position="209"/>
        <end position="231"/>
    </location>
</feature>